<name>V4AZ52_LOTGI</name>
<evidence type="ECO:0000256" key="1">
    <source>
        <dbReference type="ARBA" id="ARBA00001974"/>
    </source>
</evidence>
<keyword evidence="3" id="KW-0285">Flavoprotein</keyword>
<dbReference type="EMBL" id="KB201194">
    <property type="protein sequence ID" value="ESO99006.1"/>
    <property type="molecule type" value="Genomic_DNA"/>
</dbReference>
<proteinExistence type="inferred from homology"/>
<dbReference type="SUPFAM" id="SSF54373">
    <property type="entry name" value="FAD-linked reductases, C-terminal domain"/>
    <property type="match status" value="1"/>
</dbReference>
<sequence>MESRRTWCDTNKTHFDYIVAGCGGIGSATVYWLAKKAHAGERRDYLSKKKNCRMAYHDEKYTKLTRPAYQAWGAIEKESGLQVLYKCGGLDISKPSEVDLQCYEDAMNSHNIRYEKLNAEQLEKKFPQFKVDKDVVSLYQPEAGLVDAALANSVHQQLARGYGASFLTNCSVVRVHRKNNGRLLIKTTKGDFTCRKLLVTCGAWSNNVLGSIGIQIPLIVTQEQVTYFGTPHMKEFTKNRFPVFSYLKPDFSLYQIPVHGRSGPKVGIDSLGKRVTPHTRDFKPSPEVEQFTTDFMENILPKVKFIGPVLETKTCLYDMLPDRDFVIDTCDKVGYSDVIVCIGSAHAFKFACLLGKILSEMAIDGRTQYDISGFSMNRPAITDPNFQPFLVFRKTEPKSKL</sequence>
<dbReference type="PANTHER" id="PTHR10961:SF7">
    <property type="entry name" value="FAD DEPENDENT OXIDOREDUCTASE DOMAIN-CONTAINING PROTEIN"/>
    <property type="match status" value="1"/>
</dbReference>
<keyword evidence="4" id="KW-0274">FAD</keyword>
<dbReference type="InterPro" id="IPR036188">
    <property type="entry name" value="FAD/NAD-bd_sf"/>
</dbReference>
<feature type="domain" description="FAD dependent oxidoreductase" evidence="6">
    <location>
        <begin position="16"/>
        <end position="361"/>
    </location>
</feature>
<comment type="similarity">
    <text evidence="2">Belongs to the MSOX/MTOX family.</text>
</comment>
<accession>V4AZ52</accession>
<dbReference type="OMA" id="NACEYIP"/>
<evidence type="ECO:0000313" key="7">
    <source>
        <dbReference type="EMBL" id="ESO99006.1"/>
    </source>
</evidence>
<dbReference type="OrthoDB" id="424974at2759"/>
<dbReference type="InterPro" id="IPR006076">
    <property type="entry name" value="FAD-dep_OxRdtase"/>
</dbReference>
<gene>
    <name evidence="7" type="ORF">LOTGIDRAFT_142356</name>
</gene>
<dbReference type="PANTHER" id="PTHR10961">
    <property type="entry name" value="PEROXISOMAL SARCOSINE OXIDASE"/>
    <property type="match status" value="1"/>
</dbReference>
<dbReference type="STRING" id="225164.V4AZ52"/>
<dbReference type="AlphaFoldDB" id="V4AZ52"/>
<evidence type="ECO:0000313" key="8">
    <source>
        <dbReference type="Proteomes" id="UP000030746"/>
    </source>
</evidence>
<protein>
    <recommendedName>
        <fullName evidence="6">FAD dependent oxidoreductase domain-containing protein</fullName>
    </recommendedName>
</protein>
<keyword evidence="5" id="KW-0560">Oxidoreductase</keyword>
<dbReference type="Gene3D" id="3.50.50.60">
    <property type="entry name" value="FAD/NAD(P)-binding domain"/>
    <property type="match status" value="1"/>
</dbReference>
<evidence type="ECO:0000256" key="4">
    <source>
        <dbReference type="ARBA" id="ARBA00022827"/>
    </source>
</evidence>
<organism evidence="7 8">
    <name type="scientific">Lottia gigantea</name>
    <name type="common">Giant owl limpet</name>
    <dbReference type="NCBI Taxonomy" id="225164"/>
    <lineage>
        <taxon>Eukaryota</taxon>
        <taxon>Metazoa</taxon>
        <taxon>Spiralia</taxon>
        <taxon>Lophotrochozoa</taxon>
        <taxon>Mollusca</taxon>
        <taxon>Gastropoda</taxon>
        <taxon>Patellogastropoda</taxon>
        <taxon>Lottioidea</taxon>
        <taxon>Lottiidae</taxon>
        <taxon>Lottia</taxon>
    </lineage>
</organism>
<dbReference type="GeneID" id="20234566"/>
<evidence type="ECO:0000256" key="3">
    <source>
        <dbReference type="ARBA" id="ARBA00022630"/>
    </source>
</evidence>
<dbReference type="GO" id="GO:0050660">
    <property type="term" value="F:flavin adenine dinucleotide binding"/>
    <property type="evidence" value="ECO:0007669"/>
    <property type="project" value="InterPro"/>
</dbReference>
<dbReference type="Pfam" id="PF01266">
    <property type="entry name" value="DAO"/>
    <property type="match status" value="1"/>
</dbReference>
<dbReference type="SUPFAM" id="SSF51905">
    <property type="entry name" value="FAD/NAD(P)-binding domain"/>
    <property type="match status" value="1"/>
</dbReference>
<dbReference type="HOGENOM" id="CLU_007884_2_2_1"/>
<dbReference type="Proteomes" id="UP000030746">
    <property type="component" value="Unassembled WGS sequence"/>
</dbReference>
<dbReference type="InterPro" id="IPR045170">
    <property type="entry name" value="MTOX"/>
</dbReference>
<dbReference type="Gene3D" id="3.30.9.10">
    <property type="entry name" value="D-Amino Acid Oxidase, subunit A, domain 2"/>
    <property type="match status" value="1"/>
</dbReference>
<dbReference type="GO" id="GO:0008115">
    <property type="term" value="F:sarcosine oxidase activity"/>
    <property type="evidence" value="ECO:0007669"/>
    <property type="project" value="TreeGrafter"/>
</dbReference>
<dbReference type="FunFam" id="3.50.50.60:FF:001076">
    <property type="entry name" value="Uncharacterized protein"/>
    <property type="match status" value="1"/>
</dbReference>
<keyword evidence="8" id="KW-1185">Reference proteome</keyword>
<evidence type="ECO:0000259" key="6">
    <source>
        <dbReference type="Pfam" id="PF01266"/>
    </source>
</evidence>
<dbReference type="KEGG" id="lgi:LOTGIDRAFT_142356"/>
<dbReference type="CTD" id="20234566"/>
<reference evidence="7 8" key="1">
    <citation type="journal article" date="2013" name="Nature">
        <title>Insights into bilaterian evolution from three spiralian genomes.</title>
        <authorList>
            <person name="Simakov O."/>
            <person name="Marletaz F."/>
            <person name="Cho S.J."/>
            <person name="Edsinger-Gonzales E."/>
            <person name="Havlak P."/>
            <person name="Hellsten U."/>
            <person name="Kuo D.H."/>
            <person name="Larsson T."/>
            <person name="Lv J."/>
            <person name="Arendt D."/>
            <person name="Savage R."/>
            <person name="Osoegawa K."/>
            <person name="de Jong P."/>
            <person name="Grimwood J."/>
            <person name="Chapman J.A."/>
            <person name="Shapiro H."/>
            <person name="Aerts A."/>
            <person name="Otillar R.P."/>
            <person name="Terry A.Y."/>
            <person name="Boore J.L."/>
            <person name="Grigoriev I.V."/>
            <person name="Lindberg D.R."/>
            <person name="Seaver E.C."/>
            <person name="Weisblat D.A."/>
            <person name="Putnam N.H."/>
            <person name="Rokhsar D.S."/>
        </authorList>
    </citation>
    <scope>NUCLEOTIDE SEQUENCE [LARGE SCALE GENOMIC DNA]</scope>
</reference>
<evidence type="ECO:0000256" key="5">
    <source>
        <dbReference type="ARBA" id="ARBA00023002"/>
    </source>
</evidence>
<evidence type="ECO:0000256" key="2">
    <source>
        <dbReference type="ARBA" id="ARBA00010989"/>
    </source>
</evidence>
<comment type="cofactor">
    <cofactor evidence="1">
        <name>FAD</name>
        <dbReference type="ChEBI" id="CHEBI:57692"/>
    </cofactor>
</comment>
<dbReference type="RefSeq" id="XP_009050286.1">
    <property type="nucleotide sequence ID" value="XM_009052038.1"/>
</dbReference>